<sequence length="248" mass="27216">MSFKFNKKALVTGLSCVEADKRIVYAQTIKRISSQNAVLVDGNIFCVDIGAAALKKQPKTEKGWLPEEVENAGIIPGTIITVNSKERYVKTEQEVVDHLKLLKLQAFQLFCPALETASENNLSESAYPSAFIDQTRRLCCATQPTPNLRWVLCKNVSLIYNKTKGQAEATVVAVDIIKLEQSGRLVTTSIQQTVTAKVNCQAFLCKVGPHNPGPICFSPAIALVKMGDKDVPPPQPRSWAEIETLLVC</sequence>
<comment type="caution">
    <text evidence="1">The sequence shown here is derived from an EMBL/GenBank/DDBJ whole genome shotgun (WGS) entry which is preliminary data.</text>
</comment>
<dbReference type="Proteomes" id="UP001159405">
    <property type="component" value="Unassembled WGS sequence"/>
</dbReference>
<protein>
    <submittedName>
        <fullName evidence="1">Uncharacterized protein</fullName>
    </submittedName>
</protein>
<keyword evidence="2" id="KW-1185">Reference proteome</keyword>
<reference evidence="1 2" key="1">
    <citation type="submission" date="2022-05" db="EMBL/GenBank/DDBJ databases">
        <authorList>
            <consortium name="Genoscope - CEA"/>
            <person name="William W."/>
        </authorList>
    </citation>
    <scope>NUCLEOTIDE SEQUENCE [LARGE SCALE GENOMIC DNA]</scope>
</reference>
<evidence type="ECO:0000313" key="1">
    <source>
        <dbReference type="EMBL" id="CAH3170989.1"/>
    </source>
</evidence>
<name>A0ABN8R0J2_9CNID</name>
<organism evidence="1 2">
    <name type="scientific">Porites lobata</name>
    <dbReference type="NCBI Taxonomy" id="104759"/>
    <lineage>
        <taxon>Eukaryota</taxon>
        <taxon>Metazoa</taxon>
        <taxon>Cnidaria</taxon>
        <taxon>Anthozoa</taxon>
        <taxon>Hexacorallia</taxon>
        <taxon>Scleractinia</taxon>
        <taxon>Fungiina</taxon>
        <taxon>Poritidae</taxon>
        <taxon>Porites</taxon>
    </lineage>
</organism>
<dbReference type="EMBL" id="CALNXK010000160">
    <property type="protein sequence ID" value="CAH3170989.1"/>
    <property type="molecule type" value="Genomic_DNA"/>
</dbReference>
<accession>A0ABN8R0J2</accession>
<evidence type="ECO:0000313" key="2">
    <source>
        <dbReference type="Proteomes" id="UP001159405"/>
    </source>
</evidence>
<proteinExistence type="predicted"/>
<gene>
    <name evidence="1" type="ORF">PLOB_00011488</name>
</gene>